<name>A0ABT3IKP1_9BACT</name>
<dbReference type="PANTHER" id="PTHR21621">
    <property type="entry name" value="RIBOSOMAL PROTEIN S6 MODIFICATION PROTEIN"/>
    <property type="match status" value="1"/>
</dbReference>
<gene>
    <name evidence="1" type="primary">gwsG</name>
    <name evidence="1" type="ORF">OL497_11480</name>
</gene>
<evidence type="ECO:0000313" key="1">
    <source>
        <dbReference type="EMBL" id="MCW3484519.1"/>
    </source>
</evidence>
<keyword evidence="2" id="KW-1185">Reference proteome</keyword>
<accession>A0ABT3IKP1</accession>
<protein>
    <submittedName>
        <fullName evidence="1">Grasp-with-spasm system ATP-grasp peptide maturase</fullName>
    </submittedName>
</protein>
<comment type="caution">
    <text evidence="1">The sequence shown here is derived from an EMBL/GenBank/DDBJ whole genome shotgun (WGS) entry which is preliminary data.</text>
</comment>
<dbReference type="NCBIfam" id="TIGR04192">
    <property type="entry name" value="GRASP_w_spasm"/>
    <property type="match status" value="1"/>
</dbReference>
<dbReference type="PANTHER" id="PTHR21621:SF0">
    <property type="entry name" value="BETA-CITRYLGLUTAMATE SYNTHASE B-RELATED"/>
    <property type="match status" value="1"/>
</dbReference>
<reference evidence="1 2" key="1">
    <citation type="submission" date="2022-10" db="EMBL/GenBank/DDBJ databases">
        <title>Chitinophaga nivalis PC15 sp. nov., isolated from Pyeongchang county, South Korea.</title>
        <authorList>
            <person name="Trinh H.N."/>
        </authorList>
    </citation>
    <scope>NUCLEOTIDE SEQUENCE [LARGE SCALE GENOMIC DNA]</scope>
    <source>
        <strain evidence="1 2">PC14</strain>
    </source>
</reference>
<evidence type="ECO:0000313" key="2">
    <source>
        <dbReference type="Proteomes" id="UP001207742"/>
    </source>
</evidence>
<dbReference type="EMBL" id="JAPDNS010000001">
    <property type="protein sequence ID" value="MCW3484519.1"/>
    <property type="molecule type" value="Genomic_DNA"/>
</dbReference>
<dbReference type="RefSeq" id="WP_264730202.1">
    <property type="nucleotide sequence ID" value="NZ_JAPDNR010000001.1"/>
</dbReference>
<dbReference type="SUPFAM" id="SSF56059">
    <property type="entry name" value="Glutathione synthetase ATP-binding domain-like"/>
    <property type="match status" value="1"/>
</dbReference>
<dbReference type="InterPro" id="IPR026455">
    <property type="entry name" value="GRASP_w_spasm"/>
</dbReference>
<sequence length="327" mass="38138">MILILSRQDDGSTAMVIQWLLAYKKEYLRLNADTHTTTFHYFDINKRELIVEQDGKMINLYDATSLWYRRRGLSMKSVPIDYSLHKKPVIPDDADFHQEHLKTEMSTLLDFIYLNVAQHSKTVLGGYRTSQVNKFEVLQIARDAGLTIPESYIMTRKKDVQNLLEKTHIGLVTKAMGNGVYHFTKKRGYYSYTEKITPAVLDAMPETFFPSLIQVQVKKKYELRIFYIKGEYYAMAIFSQHDKKTTVDFRKYNLEKPNRQVPYLLPVKVQQQLTTVMDALQLDSGSIDIIVDEHNDYVFLEVNPIGQFGMTSIPCNYYLERRIAQLL</sequence>
<dbReference type="Proteomes" id="UP001207742">
    <property type="component" value="Unassembled WGS sequence"/>
</dbReference>
<organism evidence="1 2">
    <name type="scientific">Chitinophaga nivalis</name>
    <dbReference type="NCBI Taxonomy" id="2991709"/>
    <lineage>
        <taxon>Bacteria</taxon>
        <taxon>Pseudomonadati</taxon>
        <taxon>Bacteroidota</taxon>
        <taxon>Chitinophagia</taxon>
        <taxon>Chitinophagales</taxon>
        <taxon>Chitinophagaceae</taxon>
        <taxon>Chitinophaga</taxon>
    </lineage>
</organism>
<dbReference type="Gene3D" id="3.30.470.20">
    <property type="entry name" value="ATP-grasp fold, B domain"/>
    <property type="match status" value="1"/>
</dbReference>
<proteinExistence type="predicted"/>